<name>A0A518CJD1_9PLAN</name>
<accession>A0A518CJD1</accession>
<dbReference type="KEGG" id="plon:Pla110_10020"/>
<keyword evidence="1" id="KW-1133">Transmembrane helix</keyword>
<gene>
    <name evidence="2" type="ORF">Pla110_10020</name>
</gene>
<protein>
    <submittedName>
        <fullName evidence="2">Uncharacterized protein</fullName>
    </submittedName>
</protein>
<dbReference type="RefSeq" id="WP_144993786.1">
    <property type="nucleotide sequence ID" value="NZ_CP036281.1"/>
</dbReference>
<keyword evidence="1" id="KW-0472">Membrane</keyword>
<dbReference type="EMBL" id="CP036281">
    <property type="protein sequence ID" value="QDU79294.1"/>
    <property type="molecule type" value="Genomic_DNA"/>
</dbReference>
<dbReference type="AlphaFoldDB" id="A0A518CJD1"/>
<evidence type="ECO:0000313" key="3">
    <source>
        <dbReference type="Proteomes" id="UP000317178"/>
    </source>
</evidence>
<organism evidence="2 3">
    <name type="scientific">Polystyrenella longa</name>
    <dbReference type="NCBI Taxonomy" id="2528007"/>
    <lineage>
        <taxon>Bacteria</taxon>
        <taxon>Pseudomonadati</taxon>
        <taxon>Planctomycetota</taxon>
        <taxon>Planctomycetia</taxon>
        <taxon>Planctomycetales</taxon>
        <taxon>Planctomycetaceae</taxon>
        <taxon>Polystyrenella</taxon>
    </lineage>
</organism>
<evidence type="ECO:0000313" key="2">
    <source>
        <dbReference type="EMBL" id="QDU79294.1"/>
    </source>
</evidence>
<keyword evidence="3" id="KW-1185">Reference proteome</keyword>
<feature type="transmembrane region" description="Helical" evidence="1">
    <location>
        <begin position="105"/>
        <end position="124"/>
    </location>
</feature>
<evidence type="ECO:0000256" key="1">
    <source>
        <dbReference type="SAM" id="Phobius"/>
    </source>
</evidence>
<dbReference type="OrthoDB" id="9816361at2"/>
<dbReference type="Proteomes" id="UP000317178">
    <property type="component" value="Chromosome"/>
</dbReference>
<keyword evidence="1" id="KW-0812">Transmembrane</keyword>
<sequence length="248" mass="27961">MDIPQPPADRRLWACPMCKQQYFIPMALDDPMACEQCAPPKKKAEPPRHVGIEPKSVELNVASPPKLNKQNLTICKDCNNQISKSATACPHCGSPLKKEVNTRDTYAGCLTICVILFAGFFYLVSGDSEKEINQSNDSLYQRNTDYSPNQKPTEWSGDVMTRALAKEIIPTVMRNPETVEFPSIFEGGTKVTEKDGGYYIDSWVISKNDFGVEKKTYYRLWANGEGNNTTVNRIDLKTENVWETVYND</sequence>
<reference evidence="2 3" key="1">
    <citation type="submission" date="2019-02" db="EMBL/GenBank/DDBJ databases">
        <title>Deep-cultivation of Planctomycetes and their phenomic and genomic characterization uncovers novel biology.</title>
        <authorList>
            <person name="Wiegand S."/>
            <person name="Jogler M."/>
            <person name="Boedeker C."/>
            <person name="Pinto D."/>
            <person name="Vollmers J."/>
            <person name="Rivas-Marin E."/>
            <person name="Kohn T."/>
            <person name="Peeters S.H."/>
            <person name="Heuer A."/>
            <person name="Rast P."/>
            <person name="Oberbeckmann S."/>
            <person name="Bunk B."/>
            <person name="Jeske O."/>
            <person name="Meyerdierks A."/>
            <person name="Storesund J.E."/>
            <person name="Kallscheuer N."/>
            <person name="Luecker S."/>
            <person name="Lage O.M."/>
            <person name="Pohl T."/>
            <person name="Merkel B.J."/>
            <person name="Hornburger P."/>
            <person name="Mueller R.-W."/>
            <person name="Bruemmer F."/>
            <person name="Labrenz M."/>
            <person name="Spormann A.M."/>
            <person name="Op den Camp H."/>
            <person name="Overmann J."/>
            <person name="Amann R."/>
            <person name="Jetten M.S.M."/>
            <person name="Mascher T."/>
            <person name="Medema M.H."/>
            <person name="Devos D.P."/>
            <person name="Kaster A.-K."/>
            <person name="Ovreas L."/>
            <person name="Rohde M."/>
            <person name="Galperin M.Y."/>
            <person name="Jogler C."/>
        </authorList>
    </citation>
    <scope>NUCLEOTIDE SEQUENCE [LARGE SCALE GENOMIC DNA]</scope>
    <source>
        <strain evidence="2 3">Pla110</strain>
    </source>
</reference>
<proteinExistence type="predicted"/>